<keyword evidence="2" id="KW-1185">Reference proteome</keyword>
<reference evidence="1 2" key="3">
    <citation type="journal article" date="2022" name="Microbiol. Spectr.">
        <title>Folding features and dynamics of 3D genome architecture in plant fungal pathogens.</title>
        <authorList>
            <person name="Xia C."/>
        </authorList>
    </citation>
    <scope>NUCLEOTIDE SEQUENCE [LARGE SCALE GENOMIC DNA]</scope>
    <source>
        <strain evidence="1 2">93-210</strain>
    </source>
</reference>
<sequence length="760" mass="86133">MSDDFCPTDPALTDPALVALDHASAHPISVHNGHDTHQNAIKTLSHRRAGSSRRGSGPKKRAHTTLSQKVMIINFIRNNPTWDQATVAKHFQQNGFPTLSQSTISRYIKDEERYRNLALDPTKLHVKKQKQAQSPQILNCMEFWYYQALGQSSDPYFNLNLEVQRKKWKEFENLLAVRNKKRANPPSSFETFKHLHKRFRHPTDARRTAPIDMAAEKERLRHLTDDYPLEDILAMDEICLSYACPPSEPSSLYSMPKLTIALTCSADGSWKEDPVIVGQTPMYVAYPSELTSDNCGFKYYWNTKAVMTCAIWEKYLLDLDEKCRQRDRKVLLLVDVTHVHLLPDPPLANVQVEFIDTARIFGCHPSSPPCHPFAAGITTYFKSEYRVRFCLRALSSDEFGLLDLYNLDQAAATRIIQDAWNCVTPNAITQIFRRSGVVSSRSEDDDSQYEESKEGLIEDGTPTLDPAIEQSIASLTMCLTQLTIKVMNLSEQTDLEAREATPAPSEIDININPELMAQAAQVIGLARSDRQRRHKKPEEQIVNAHEFIDIDCSLPTEIYWDEQDIVEQITREGTGACWSVTHHSISNTISTRGGWSVEEPRIDNNLNNHKRNASAMNEQGDIMVADNEPTPNRRRHVRTARENSQTSPSAPPPPSNNIFEQPTDPSQHSGNSNLDGTYHSHHHPYNELSNFSQQISNLESLRRFCSELVEKSLVDDDDQEDHILGRIRSSIVQQSIPILTDLEDEFKALEAADLLRLVSG</sequence>
<gene>
    <name evidence="1" type="ORF">MJO28_002672</name>
</gene>
<protein>
    <submittedName>
        <fullName evidence="1">Uncharacterized protein</fullName>
    </submittedName>
</protein>
<reference evidence="2" key="1">
    <citation type="journal article" date="2018" name="BMC Genomics">
        <title>Genomic insights into host adaptation between the wheat stripe rust pathogen (Puccinia striiformis f. sp. tritici) and the barley stripe rust pathogen (Puccinia striiformis f. sp. hordei).</title>
        <authorList>
            <person name="Xia C."/>
            <person name="Wang M."/>
            <person name="Yin C."/>
            <person name="Cornejo O.E."/>
            <person name="Hulbert S.H."/>
            <person name="Chen X."/>
        </authorList>
    </citation>
    <scope>NUCLEOTIDE SEQUENCE [LARGE SCALE GENOMIC DNA]</scope>
    <source>
        <strain evidence="2">93-210</strain>
    </source>
</reference>
<comment type="caution">
    <text evidence="1">The sequence shown here is derived from an EMBL/GenBank/DDBJ whole genome shotgun (WGS) entry which is preliminary data.</text>
</comment>
<accession>A0ACC0ES89</accession>
<dbReference type="Proteomes" id="UP001060170">
    <property type="component" value="Chromosome 3"/>
</dbReference>
<name>A0ACC0ES89_9BASI</name>
<proteinExistence type="predicted"/>
<evidence type="ECO:0000313" key="1">
    <source>
        <dbReference type="EMBL" id="KAI7958881.1"/>
    </source>
</evidence>
<dbReference type="EMBL" id="CM045867">
    <property type="protein sequence ID" value="KAI7958881.1"/>
    <property type="molecule type" value="Genomic_DNA"/>
</dbReference>
<reference evidence="2" key="2">
    <citation type="journal article" date="2018" name="Mol. Plant Microbe Interact.">
        <title>Genome sequence resources for the wheat stripe rust pathogen (Puccinia striiformis f. sp. tritici) and the barley stripe rust pathogen (Puccinia striiformis f. sp. hordei).</title>
        <authorList>
            <person name="Xia C."/>
            <person name="Wang M."/>
            <person name="Yin C."/>
            <person name="Cornejo O.E."/>
            <person name="Hulbert S.H."/>
            <person name="Chen X."/>
        </authorList>
    </citation>
    <scope>NUCLEOTIDE SEQUENCE [LARGE SCALE GENOMIC DNA]</scope>
    <source>
        <strain evidence="2">93-210</strain>
    </source>
</reference>
<organism evidence="1 2">
    <name type="scientific">Puccinia striiformis f. sp. tritici</name>
    <dbReference type="NCBI Taxonomy" id="168172"/>
    <lineage>
        <taxon>Eukaryota</taxon>
        <taxon>Fungi</taxon>
        <taxon>Dikarya</taxon>
        <taxon>Basidiomycota</taxon>
        <taxon>Pucciniomycotina</taxon>
        <taxon>Pucciniomycetes</taxon>
        <taxon>Pucciniales</taxon>
        <taxon>Pucciniaceae</taxon>
        <taxon>Puccinia</taxon>
    </lineage>
</organism>
<evidence type="ECO:0000313" key="2">
    <source>
        <dbReference type="Proteomes" id="UP001060170"/>
    </source>
</evidence>